<gene>
    <name evidence="2" type="ORF">IM697_40770</name>
</gene>
<dbReference type="AlphaFoldDB" id="A0A7M2SJ36"/>
<dbReference type="EMBL" id="CP063373">
    <property type="protein sequence ID" value="QOV36272.1"/>
    <property type="molecule type" value="Genomic_DNA"/>
</dbReference>
<name>A0A7M2SJ36_9ACTN</name>
<keyword evidence="3" id="KW-1185">Reference proteome</keyword>
<evidence type="ECO:0000313" key="2">
    <source>
        <dbReference type="EMBL" id="QOV36272.1"/>
    </source>
</evidence>
<evidence type="ECO:0000313" key="3">
    <source>
        <dbReference type="Proteomes" id="UP000594205"/>
    </source>
</evidence>
<proteinExistence type="predicted"/>
<protein>
    <submittedName>
        <fullName evidence="2">Uncharacterized protein</fullName>
    </submittedName>
</protein>
<feature type="compositionally biased region" description="Acidic residues" evidence="1">
    <location>
        <begin position="1"/>
        <end position="16"/>
    </location>
</feature>
<dbReference type="Proteomes" id="UP000594205">
    <property type="component" value="Chromosome"/>
</dbReference>
<dbReference type="RefSeq" id="WP_194042005.1">
    <property type="nucleotide sequence ID" value="NZ_CP063373.1"/>
</dbReference>
<dbReference type="KEGG" id="sfeu:IM697_40770"/>
<evidence type="ECO:0000256" key="1">
    <source>
        <dbReference type="SAM" id="MobiDB-lite"/>
    </source>
</evidence>
<feature type="region of interest" description="Disordered" evidence="1">
    <location>
        <begin position="1"/>
        <end position="30"/>
    </location>
</feature>
<sequence>MAPEEVDDNPGCDDIDGLPMNTRELDTENAPVDGEELAINGQGTITLTVDDRTEEPDGQLLGFSIDGPFAAVAVIVKGGPANEGGANLYDYTSTPAGQIEADQELHAQLNAQGNALADISHVTFCIVPDGANT</sequence>
<accession>A0A7M2SJ36</accession>
<reference evidence="2 3" key="1">
    <citation type="submission" date="2020-10" db="EMBL/GenBank/DDBJ databases">
        <title>Streptomyces ferrugineus complate genome analysis.</title>
        <authorList>
            <person name="Anwar N."/>
        </authorList>
    </citation>
    <scope>NUCLEOTIDE SEQUENCE [LARGE SCALE GENOMIC DNA]</scope>
    <source>
        <strain evidence="2 3">CCTCC AA2014009</strain>
    </source>
</reference>
<organism evidence="2 3">
    <name type="scientific">Streptomyces ferrugineus</name>
    <dbReference type="NCBI Taxonomy" id="1413221"/>
    <lineage>
        <taxon>Bacteria</taxon>
        <taxon>Bacillati</taxon>
        <taxon>Actinomycetota</taxon>
        <taxon>Actinomycetes</taxon>
        <taxon>Kitasatosporales</taxon>
        <taxon>Streptomycetaceae</taxon>
        <taxon>Streptomyces</taxon>
    </lineage>
</organism>